<organism evidence="2 3">
    <name type="scientific">Paenibacillus oryzae</name>
    <dbReference type="NCBI Taxonomy" id="1844972"/>
    <lineage>
        <taxon>Bacteria</taxon>
        <taxon>Bacillati</taxon>
        <taxon>Bacillota</taxon>
        <taxon>Bacilli</taxon>
        <taxon>Bacillales</taxon>
        <taxon>Paenibacillaceae</taxon>
        <taxon>Paenibacillus</taxon>
    </lineage>
</organism>
<evidence type="ECO:0000313" key="2">
    <source>
        <dbReference type="EMBL" id="OBR64765.1"/>
    </source>
</evidence>
<feature type="domain" description="SLH" evidence="1">
    <location>
        <begin position="186"/>
        <end position="249"/>
    </location>
</feature>
<sequence length="699" mass="76315">MPKQLKWKKVMSGILALSLATGGGAVYLSAPVAVLAESALKTPFTDMSAGHWAEKHIAKLYLQGVIDGYRNTVDNTLTFQPEKSITQQEAVLMALKFSGLKDEAEARFSSSMVFFEDGFKVSDYFTPYIEYAFTEGLLDRTEEYALASQDQDQAWGSKPASREWVTKLIVKAIGQNAIAQQLQNVPSHFGDASNISQRYLGYVNAAVQLKLVTGKTETTFAPGDPVNRASLATLFSRAQYSFPVQYAGQVNGVIAGMQDGVIKLYDKGAETSYYLDGNTLFYHYNSDKPITVSELVEYSDITVIARDGIAKYVEVLGDVQHTENISGTFLRNVPEDKSFYLWINNAPVKFAYDGSAPLVDTDGKVLNIADIKEGRALTLVRDTFRTEPQIIKLVADAQVPVTKVTGVFTDVKSNLIRINENNSYITKELVLGATVEIEGLASPAITDLVEGSDQVELSLNDKDQVTHVKVLNRDVKLLAGAEIWEVNEAKNLILVDDAKGKVQPLYLTDKTKFEYFGSAVDRATALPLLKTNKNVVISYTHDSVVAIKFIINYTGTVTAVDTKNKVLTIKTAEGAIAAVPYVNTIVGDINKPMATHLDLRTGDVVTMMLKQDKVEATVIQVHRTNQLEVVSVDVSKKIIRAKNILNETFNIDVNSAELLKADGTKGLIGLYTAGTKIDVSYIGAAVAQVKIVAPTASNG</sequence>
<name>A0A1A5YH85_9BACL</name>
<dbReference type="STRING" id="1844972.A7K91_04055"/>
<accession>A0A1A5YH85</accession>
<dbReference type="AlphaFoldDB" id="A0A1A5YH85"/>
<dbReference type="Proteomes" id="UP000092024">
    <property type="component" value="Unassembled WGS sequence"/>
</dbReference>
<dbReference type="RefSeq" id="WP_068683786.1">
    <property type="nucleotide sequence ID" value="NZ_LYPA01000064.1"/>
</dbReference>
<feature type="domain" description="SLH" evidence="1">
    <location>
        <begin position="40"/>
        <end position="108"/>
    </location>
</feature>
<keyword evidence="3" id="KW-1185">Reference proteome</keyword>
<comment type="caution">
    <text evidence="2">The sequence shown here is derived from an EMBL/GenBank/DDBJ whole genome shotgun (WGS) entry which is preliminary data.</text>
</comment>
<gene>
    <name evidence="2" type="ORF">A7K91_04055</name>
</gene>
<dbReference type="EMBL" id="LYPA01000064">
    <property type="protein sequence ID" value="OBR64765.1"/>
    <property type="molecule type" value="Genomic_DNA"/>
</dbReference>
<evidence type="ECO:0000259" key="1">
    <source>
        <dbReference type="PROSITE" id="PS51272"/>
    </source>
</evidence>
<reference evidence="2 3" key="1">
    <citation type="submission" date="2016-05" db="EMBL/GenBank/DDBJ databases">
        <title>Paenibacillus oryzae. sp. nov., isolated from the rice root.</title>
        <authorList>
            <person name="Zhang J."/>
            <person name="Zhang X."/>
        </authorList>
    </citation>
    <scope>NUCLEOTIDE SEQUENCE [LARGE SCALE GENOMIC DNA]</scope>
    <source>
        <strain evidence="2 3">1DrF-4</strain>
    </source>
</reference>
<dbReference type="Pfam" id="PF00395">
    <property type="entry name" value="SLH"/>
    <property type="match status" value="2"/>
</dbReference>
<dbReference type="InterPro" id="IPR001119">
    <property type="entry name" value="SLH_dom"/>
</dbReference>
<proteinExistence type="predicted"/>
<dbReference type="PROSITE" id="PS51272">
    <property type="entry name" value="SLH"/>
    <property type="match status" value="2"/>
</dbReference>
<dbReference type="OrthoDB" id="2611444at2"/>
<evidence type="ECO:0000313" key="3">
    <source>
        <dbReference type="Proteomes" id="UP000092024"/>
    </source>
</evidence>
<protein>
    <recommendedName>
        <fullName evidence="1">SLH domain-containing protein</fullName>
    </recommendedName>
</protein>